<evidence type="ECO:0000313" key="3">
    <source>
        <dbReference type="Proteomes" id="UP000663833"/>
    </source>
</evidence>
<dbReference type="InterPro" id="IPR003383">
    <property type="entry name" value="Circovirus_capsid"/>
</dbReference>
<protein>
    <recommendedName>
        <fullName evidence="4">Capsid protein</fullName>
    </recommendedName>
</protein>
<name>A0A817U892_9BILA</name>
<organism evidence="1 3">
    <name type="scientific">Rotaria socialis</name>
    <dbReference type="NCBI Taxonomy" id="392032"/>
    <lineage>
        <taxon>Eukaryota</taxon>
        <taxon>Metazoa</taxon>
        <taxon>Spiralia</taxon>
        <taxon>Gnathifera</taxon>
        <taxon>Rotifera</taxon>
        <taxon>Eurotatoria</taxon>
        <taxon>Bdelloidea</taxon>
        <taxon>Philodinida</taxon>
        <taxon>Philodinidae</taxon>
        <taxon>Rotaria</taxon>
    </lineage>
</organism>
<evidence type="ECO:0000313" key="1">
    <source>
        <dbReference type="EMBL" id="CAF3328433.1"/>
    </source>
</evidence>
<reference evidence="1" key="1">
    <citation type="submission" date="2021-02" db="EMBL/GenBank/DDBJ databases">
        <authorList>
            <person name="Nowell W R."/>
        </authorList>
    </citation>
    <scope>NUCLEOTIDE SEQUENCE</scope>
</reference>
<evidence type="ECO:0000313" key="2">
    <source>
        <dbReference type="EMBL" id="CAF4588852.1"/>
    </source>
</evidence>
<evidence type="ECO:0008006" key="4">
    <source>
        <dbReference type="Google" id="ProtNLM"/>
    </source>
</evidence>
<sequence>MPMARKSTRLRYRKYGLKKGAYSKYASKSRIYREPANVHHFKRSCELTPVNQAAAGQIVPVLFQMTQLPGYTDFSNLYDQFRVDKIYVRVVPQFNFALLQTSVAATPAIQPTDISEDILACIDYTAIGPTTQGGIEEYGNMKRFRNGKPAVLKYTPSILKSILGVNGSPIFQAAFKQWVDTAYIANCAFYASYWYLPDCVQIGGT</sequence>
<dbReference type="EMBL" id="CAJNYD010001292">
    <property type="protein sequence ID" value="CAF3328433.1"/>
    <property type="molecule type" value="Genomic_DNA"/>
</dbReference>
<comment type="caution">
    <text evidence="1">The sequence shown here is derived from an EMBL/GenBank/DDBJ whole genome shotgun (WGS) entry which is preliminary data.</text>
</comment>
<accession>A0A817U892</accession>
<proteinExistence type="predicted"/>
<dbReference type="EMBL" id="CAJOBO010009021">
    <property type="protein sequence ID" value="CAF4588852.1"/>
    <property type="molecule type" value="Genomic_DNA"/>
</dbReference>
<feature type="non-terminal residue" evidence="1">
    <location>
        <position position="205"/>
    </location>
</feature>
<dbReference type="Proteomes" id="UP000663851">
    <property type="component" value="Unassembled WGS sequence"/>
</dbReference>
<dbReference type="Proteomes" id="UP000663833">
    <property type="component" value="Unassembled WGS sequence"/>
</dbReference>
<dbReference type="Pfam" id="PF02443">
    <property type="entry name" value="Circo_capsid"/>
    <property type="match status" value="1"/>
</dbReference>
<gene>
    <name evidence="2" type="ORF">HFQ381_LOCUS32918</name>
    <name evidence="1" type="ORF">LUA448_LOCUS10753</name>
</gene>
<dbReference type="AlphaFoldDB" id="A0A817U892"/>